<protein>
    <recommendedName>
        <fullName evidence="3">Transposase</fullName>
    </recommendedName>
</protein>
<evidence type="ECO:0000313" key="2">
    <source>
        <dbReference type="Proteomes" id="UP000308744"/>
    </source>
</evidence>
<evidence type="ECO:0000313" key="1">
    <source>
        <dbReference type="EMBL" id="TKI69782.1"/>
    </source>
</evidence>
<evidence type="ECO:0008006" key="3">
    <source>
        <dbReference type="Google" id="ProtNLM"/>
    </source>
</evidence>
<dbReference type="AlphaFoldDB" id="A0A4U2Z8C4"/>
<keyword evidence="2" id="KW-1185">Reference proteome</keyword>
<reference evidence="1 2" key="1">
    <citation type="submission" date="2019-04" db="EMBL/GenBank/DDBJ databases">
        <title>Lysinibacillus genome sequencing.</title>
        <authorList>
            <person name="Dunlap C."/>
        </authorList>
    </citation>
    <scope>NUCLEOTIDE SEQUENCE [LARGE SCALE GENOMIC DNA]</scope>
    <source>
        <strain evidence="1 2">CCTCC AB 2010389</strain>
    </source>
</reference>
<accession>A0A4U2Z8C4</accession>
<gene>
    <name evidence="1" type="ORF">FC756_08905</name>
</gene>
<organism evidence="1 2">
    <name type="scientific">Lysinibacillus mangiferihumi</name>
    <dbReference type="NCBI Taxonomy" id="1130819"/>
    <lineage>
        <taxon>Bacteria</taxon>
        <taxon>Bacillati</taxon>
        <taxon>Bacillota</taxon>
        <taxon>Bacilli</taxon>
        <taxon>Bacillales</taxon>
        <taxon>Bacillaceae</taxon>
        <taxon>Lysinibacillus</taxon>
    </lineage>
</organism>
<dbReference type="Proteomes" id="UP000308744">
    <property type="component" value="Unassembled WGS sequence"/>
</dbReference>
<comment type="caution">
    <text evidence="1">The sequence shown here is derived from an EMBL/GenBank/DDBJ whole genome shotgun (WGS) entry which is preliminary data.</text>
</comment>
<name>A0A4U2Z8C4_9BACI</name>
<dbReference type="EMBL" id="SZPU01000023">
    <property type="protein sequence ID" value="TKI69782.1"/>
    <property type="molecule type" value="Genomic_DNA"/>
</dbReference>
<proteinExistence type="predicted"/>
<sequence length="62" mass="7598">MRWYSNGEVNRLKQPVGKQYIFNKGPEPDNEQTKLALENRYLKQQIEVLKKYAELEWKWLEK</sequence>